<feature type="domain" description="SCP" evidence="2">
    <location>
        <begin position="38"/>
        <end position="175"/>
    </location>
</feature>
<protein>
    <submittedName>
        <fullName evidence="3">CAP domain-containing protein</fullName>
    </submittedName>
</protein>
<dbReference type="Proteomes" id="UP001321749">
    <property type="component" value="Unassembled WGS sequence"/>
</dbReference>
<evidence type="ECO:0000313" key="3">
    <source>
        <dbReference type="EMBL" id="KAK4465794.1"/>
    </source>
</evidence>
<evidence type="ECO:0000313" key="4">
    <source>
        <dbReference type="Proteomes" id="UP001321749"/>
    </source>
</evidence>
<comment type="caution">
    <text evidence="3">The sequence shown here is derived from an EMBL/GenBank/DDBJ whole genome shotgun (WGS) entry which is preliminary data.</text>
</comment>
<dbReference type="PRINTS" id="PR00837">
    <property type="entry name" value="V5TPXLIKE"/>
</dbReference>
<dbReference type="SUPFAM" id="SSF55797">
    <property type="entry name" value="PR-1-like"/>
    <property type="match status" value="1"/>
</dbReference>
<dbReference type="EMBL" id="MU864936">
    <property type="protein sequence ID" value="KAK4465794.1"/>
    <property type="molecule type" value="Genomic_DNA"/>
</dbReference>
<dbReference type="Gene3D" id="3.40.33.10">
    <property type="entry name" value="CAP"/>
    <property type="match status" value="1"/>
</dbReference>
<dbReference type="InterPro" id="IPR014044">
    <property type="entry name" value="CAP_dom"/>
</dbReference>
<dbReference type="InterPro" id="IPR001283">
    <property type="entry name" value="CRISP-related"/>
</dbReference>
<reference evidence="3" key="2">
    <citation type="submission" date="2023-06" db="EMBL/GenBank/DDBJ databases">
        <authorList>
            <consortium name="Lawrence Berkeley National Laboratory"/>
            <person name="Mondo S.J."/>
            <person name="Hensen N."/>
            <person name="Bonometti L."/>
            <person name="Westerberg I."/>
            <person name="Brannstrom I.O."/>
            <person name="Guillou S."/>
            <person name="Cros-Aarteil S."/>
            <person name="Calhoun S."/>
            <person name="Haridas S."/>
            <person name="Kuo A."/>
            <person name="Pangilinan J."/>
            <person name="Riley R."/>
            <person name="Labutti K."/>
            <person name="Andreopoulos B."/>
            <person name="Lipzen A."/>
            <person name="Chen C."/>
            <person name="Yanf M."/>
            <person name="Daum C."/>
            <person name="Ng V."/>
            <person name="Clum A."/>
            <person name="Steindorff A."/>
            <person name="Ohm R."/>
            <person name="Martin F."/>
            <person name="Silar P."/>
            <person name="Natvig D."/>
            <person name="Lalanne C."/>
            <person name="Gautier V."/>
            <person name="Ament-Velasquez S.L."/>
            <person name="Kruys A."/>
            <person name="Hutchinson M.I."/>
            <person name="Powell A.J."/>
            <person name="Barry K."/>
            <person name="Miller A.N."/>
            <person name="Grigoriev I.V."/>
            <person name="Debuchy R."/>
            <person name="Gladieux P."/>
            <person name="Thoren M.H."/>
            <person name="Johannesson H."/>
        </authorList>
    </citation>
    <scope>NUCLEOTIDE SEQUENCE</scope>
    <source>
        <strain evidence="3">PSN324</strain>
    </source>
</reference>
<proteinExistence type="predicted"/>
<dbReference type="Pfam" id="PF00188">
    <property type="entry name" value="CAP"/>
    <property type="match status" value="1"/>
</dbReference>
<accession>A0AAV9I030</accession>
<gene>
    <name evidence="3" type="ORF">QBC42DRAFT_168011</name>
</gene>
<sequence>MLISNSPFLVLLGLPFLASTGPVTSLFKRDSPPPTAPSFISFVLGTVNPIRAQHAAQPLVWDPTIAAFALSKANGCKLNHTGPYGENAYWSWYYPPTYEPDFNVEVQSAFESWTSPDEVNAYLSGNLLGGSHFTQTVWKASQRIGCAFSTRRCSQNPDEEWWFYCDFAPRGNYRGFYVGNVTV</sequence>
<feature type="chain" id="PRO_5043564038" evidence="1">
    <location>
        <begin position="21"/>
        <end position="183"/>
    </location>
</feature>
<organism evidence="3 4">
    <name type="scientific">Cladorrhinum samala</name>
    <dbReference type="NCBI Taxonomy" id="585594"/>
    <lineage>
        <taxon>Eukaryota</taxon>
        <taxon>Fungi</taxon>
        <taxon>Dikarya</taxon>
        <taxon>Ascomycota</taxon>
        <taxon>Pezizomycotina</taxon>
        <taxon>Sordariomycetes</taxon>
        <taxon>Sordariomycetidae</taxon>
        <taxon>Sordariales</taxon>
        <taxon>Podosporaceae</taxon>
        <taxon>Cladorrhinum</taxon>
    </lineage>
</organism>
<evidence type="ECO:0000259" key="2">
    <source>
        <dbReference type="SMART" id="SM00198"/>
    </source>
</evidence>
<dbReference type="InterPro" id="IPR035940">
    <property type="entry name" value="CAP_sf"/>
</dbReference>
<dbReference type="AlphaFoldDB" id="A0AAV9I030"/>
<name>A0AAV9I030_9PEZI</name>
<dbReference type="SMART" id="SM00198">
    <property type="entry name" value="SCP"/>
    <property type="match status" value="1"/>
</dbReference>
<keyword evidence="4" id="KW-1185">Reference proteome</keyword>
<feature type="signal peptide" evidence="1">
    <location>
        <begin position="1"/>
        <end position="20"/>
    </location>
</feature>
<keyword evidence="1" id="KW-0732">Signal</keyword>
<reference evidence="3" key="1">
    <citation type="journal article" date="2023" name="Mol. Phylogenet. Evol.">
        <title>Genome-scale phylogeny and comparative genomics of the fungal order Sordariales.</title>
        <authorList>
            <person name="Hensen N."/>
            <person name="Bonometti L."/>
            <person name="Westerberg I."/>
            <person name="Brannstrom I.O."/>
            <person name="Guillou S."/>
            <person name="Cros-Aarteil S."/>
            <person name="Calhoun S."/>
            <person name="Haridas S."/>
            <person name="Kuo A."/>
            <person name="Mondo S."/>
            <person name="Pangilinan J."/>
            <person name="Riley R."/>
            <person name="LaButti K."/>
            <person name="Andreopoulos B."/>
            <person name="Lipzen A."/>
            <person name="Chen C."/>
            <person name="Yan M."/>
            <person name="Daum C."/>
            <person name="Ng V."/>
            <person name="Clum A."/>
            <person name="Steindorff A."/>
            <person name="Ohm R.A."/>
            <person name="Martin F."/>
            <person name="Silar P."/>
            <person name="Natvig D.O."/>
            <person name="Lalanne C."/>
            <person name="Gautier V."/>
            <person name="Ament-Velasquez S.L."/>
            <person name="Kruys A."/>
            <person name="Hutchinson M.I."/>
            <person name="Powell A.J."/>
            <person name="Barry K."/>
            <person name="Miller A.N."/>
            <person name="Grigoriev I.V."/>
            <person name="Debuchy R."/>
            <person name="Gladieux P."/>
            <person name="Hiltunen Thoren M."/>
            <person name="Johannesson H."/>
        </authorList>
    </citation>
    <scope>NUCLEOTIDE SEQUENCE</scope>
    <source>
        <strain evidence="3">PSN324</strain>
    </source>
</reference>
<dbReference type="PANTHER" id="PTHR10334">
    <property type="entry name" value="CYSTEINE-RICH SECRETORY PROTEIN-RELATED"/>
    <property type="match status" value="1"/>
</dbReference>
<evidence type="ECO:0000256" key="1">
    <source>
        <dbReference type="SAM" id="SignalP"/>
    </source>
</evidence>